<keyword evidence="4" id="KW-1185">Reference proteome</keyword>
<dbReference type="EMBL" id="BAAACA010000056">
    <property type="protein sequence ID" value="GAA0624646.1"/>
    <property type="molecule type" value="Genomic_DNA"/>
</dbReference>
<feature type="region of interest" description="Disordered" evidence="1">
    <location>
        <begin position="100"/>
        <end position="133"/>
    </location>
</feature>
<evidence type="ECO:0000256" key="2">
    <source>
        <dbReference type="SAM" id="SignalP"/>
    </source>
</evidence>
<comment type="caution">
    <text evidence="3">The sequence shown here is derived from an EMBL/GenBank/DDBJ whole genome shotgun (WGS) entry which is preliminary data.</text>
</comment>
<reference evidence="4" key="1">
    <citation type="journal article" date="2019" name="Int. J. Syst. Evol. Microbiol.">
        <title>The Global Catalogue of Microorganisms (GCM) 10K type strain sequencing project: providing services to taxonomists for standard genome sequencing and annotation.</title>
        <authorList>
            <consortium name="The Broad Institute Genomics Platform"/>
            <consortium name="The Broad Institute Genome Sequencing Center for Infectious Disease"/>
            <person name="Wu L."/>
            <person name="Ma J."/>
        </authorList>
    </citation>
    <scope>NUCLEOTIDE SEQUENCE [LARGE SCALE GENOMIC DNA]</scope>
    <source>
        <strain evidence="4">JCM 5067</strain>
    </source>
</reference>
<proteinExistence type="predicted"/>
<feature type="compositionally biased region" description="Low complexity" evidence="1">
    <location>
        <begin position="41"/>
        <end position="52"/>
    </location>
</feature>
<feature type="chain" id="PRO_5047124665" description="Secreted protein" evidence="2">
    <location>
        <begin position="46"/>
        <end position="133"/>
    </location>
</feature>
<feature type="region of interest" description="Disordered" evidence="1">
    <location>
        <begin position="41"/>
        <end position="82"/>
    </location>
</feature>
<protein>
    <recommendedName>
        <fullName evidence="5">Secreted protein</fullName>
    </recommendedName>
</protein>
<evidence type="ECO:0008006" key="5">
    <source>
        <dbReference type="Google" id="ProtNLM"/>
    </source>
</evidence>
<evidence type="ECO:0000313" key="4">
    <source>
        <dbReference type="Proteomes" id="UP001500668"/>
    </source>
</evidence>
<feature type="signal peptide" evidence="2">
    <location>
        <begin position="1"/>
        <end position="45"/>
    </location>
</feature>
<accession>A0ABP3S7F1</accession>
<gene>
    <name evidence="3" type="ORF">GCM10010394_64190</name>
</gene>
<organism evidence="3 4">
    <name type="scientific">Streptomyces crystallinus</name>
    <dbReference type="NCBI Taxonomy" id="68191"/>
    <lineage>
        <taxon>Bacteria</taxon>
        <taxon>Bacillati</taxon>
        <taxon>Actinomycetota</taxon>
        <taxon>Actinomycetes</taxon>
        <taxon>Kitasatosporales</taxon>
        <taxon>Streptomycetaceae</taxon>
        <taxon>Streptomyces</taxon>
    </lineage>
</organism>
<sequence length="133" mass="13359">MVPGKAPTISGMPRTAPHRSLPAALLIVLAIAAALLCGGPSPAAAATPAEAPRTQLSTPVDGSPGCKQGGKQDRGADPAAPVRARTAYDQAPAMGERLAPAALAAQAVEHRDPPVRGPTRATPTPVELSVLRV</sequence>
<dbReference type="Proteomes" id="UP001500668">
    <property type="component" value="Unassembled WGS sequence"/>
</dbReference>
<evidence type="ECO:0000256" key="1">
    <source>
        <dbReference type="SAM" id="MobiDB-lite"/>
    </source>
</evidence>
<evidence type="ECO:0000313" key="3">
    <source>
        <dbReference type="EMBL" id="GAA0624646.1"/>
    </source>
</evidence>
<name>A0ABP3S7F1_9ACTN</name>
<keyword evidence="2" id="KW-0732">Signal</keyword>